<dbReference type="VEuPathDB" id="MicrosporidiaDB:H312_01707"/>
<dbReference type="OrthoDB" id="10287061at2759"/>
<evidence type="ECO:0000313" key="2">
    <source>
        <dbReference type="Proteomes" id="UP000030655"/>
    </source>
</evidence>
<gene>
    <name evidence="1" type="ORF">H312_01707</name>
</gene>
<organism evidence="1 2">
    <name type="scientific">Anncaliia algerae PRA339</name>
    <dbReference type="NCBI Taxonomy" id="1288291"/>
    <lineage>
        <taxon>Eukaryota</taxon>
        <taxon>Fungi</taxon>
        <taxon>Fungi incertae sedis</taxon>
        <taxon>Microsporidia</taxon>
        <taxon>Tubulinosematoidea</taxon>
        <taxon>Tubulinosematidae</taxon>
        <taxon>Anncaliia</taxon>
    </lineage>
</organism>
<reference evidence="2" key="1">
    <citation type="submission" date="2013-02" db="EMBL/GenBank/DDBJ databases">
        <authorList>
            <consortium name="The Broad Institute Genome Sequencing Platform"/>
            <person name="Cuomo C."/>
            <person name="Becnel J."/>
            <person name="Sanscrainte N."/>
            <person name="Walker B."/>
            <person name="Young S.K."/>
            <person name="Zeng Q."/>
            <person name="Gargeya S."/>
            <person name="Fitzgerald M."/>
            <person name="Haas B."/>
            <person name="Abouelleil A."/>
            <person name="Alvarado L."/>
            <person name="Arachchi H.M."/>
            <person name="Berlin A.M."/>
            <person name="Chapman S.B."/>
            <person name="Dewar J."/>
            <person name="Goldberg J."/>
            <person name="Griggs A."/>
            <person name="Gujja S."/>
            <person name="Hansen M."/>
            <person name="Howarth C."/>
            <person name="Imamovic A."/>
            <person name="Larimer J."/>
            <person name="McCowan C."/>
            <person name="Murphy C."/>
            <person name="Neiman D."/>
            <person name="Pearson M."/>
            <person name="Priest M."/>
            <person name="Roberts A."/>
            <person name="Saif S."/>
            <person name="Shea T."/>
            <person name="Sisk P."/>
            <person name="Sykes S."/>
            <person name="Wortman J."/>
            <person name="Nusbaum C."/>
            <person name="Birren B."/>
        </authorList>
    </citation>
    <scope>NUCLEOTIDE SEQUENCE [LARGE SCALE GENOMIC DNA]</scope>
    <source>
        <strain evidence="2">PRA339</strain>
    </source>
</reference>
<dbReference type="HOGENOM" id="CLU_1566578_0_0_1"/>
<reference evidence="1 2" key="2">
    <citation type="submission" date="2014-03" db="EMBL/GenBank/DDBJ databases">
        <title>The Genome Sequence of Anncaliia algerae insect isolate PRA339.</title>
        <authorList>
            <consortium name="The Broad Institute Genome Sequencing Platform"/>
            <consortium name="The Broad Institute Genome Sequencing Center for Infectious Disease"/>
            <person name="Cuomo C."/>
            <person name="Becnel J."/>
            <person name="Sanscrainte N."/>
            <person name="Walker B."/>
            <person name="Young S.K."/>
            <person name="Zeng Q."/>
            <person name="Gargeya S."/>
            <person name="Fitzgerald M."/>
            <person name="Haas B."/>
            <person name="Abouelleil A."/>
            <person name="Alvarado L."/>
            <person name="Arachchi H.M."/>
            <person name="Berlin A.M."/>
            <person name="Chapman S.B."/>
            <person name="Dewar J."/>
            <person name="Goldberg J."/>
            <person name="Griggs A."/>
            <person name="Gujja S."/>
            <person name="Hansen M."/>
            <person name="Howarth C."/>
            <person name="Imamovic A."/>
            <person name="Larimer J."/>
            <person name="McCowan C."/>
            <person name="Murphy C."/>
            <person name="Neiman D."/>
            <person name="Pearson M."/>
            <person name="Priest M."/>
            <person name="Roberts A."/>
            <person name="Saif S."/>
            <person name="Shea T."/>
            <person name="Sisk P."/>
            <person name="Sykes S."/>
            <person name="Wortman J."/>
            <person name="Nusbaum C."/>
            <person name="Birren B."/>
        </authorList>
    </citation>
    <scope>NUCLEOTIDE SEQUENCE [LARGE SCALE GENOMIC DNA]</scope>
    <source>
        <strain evidence="1 2">PRA339</strain>
    </source>
</reference>
<dbReference type="Proteomes" id="UP000030655">
    <property type="component" value="Unassembled WGS sequence"/>
</dbReference>
<accession>A0A059F1J7</accession>
<sequence>MLFLIFQVSSILIQDRKSGKFISRKNKNLSLGTILTAIDFDLETTTNPAEFIAKVKDTDQVISDPGRLKQGKVYFGQKHGKPNQRISFQLTSNGAFNIVIKNKKLVYNYVDDSFVMSPDFENDDGEFVLIDKGVPYSTIFKDYPIKASMNLFEGEQRNPSLQPNNHFSYMDNRYEDDLNYDMRNNMYPDSFIPQPHHEFLKDYMHYDIHNDHY</sequence>
<proteinExistence type="predicted"/>
<dbReference type="AlphaFoldDB" id="A0A059F1J7"/>
<dbReference type="EMBL" id="KK365159">
    <property type="protein sequence ID" value="KCZ80879.1"/>
    <property type="molecule type" value="Genomic_DNA"/>
</dbReference>
<keyword evidence="2" id="KW-1185">Reference proteome</keyword>
<evidence type="ECO:0000313" key="1">
    <source>
        <dbReference type="EMBL" id="KCZ80879.1"/>
    </source>
</evidence>
<name>A0A059F1J7_9MICR</name>
<protein>
    <submittedName>
        <fullName evidence="1">Uncharacterized protein</fullName>
    </submittedName>
</protein>